<protein>
    <submittedName>
        <fullName evidence="1">Uncharacterized protein</fullName>
    </submittedName>
</protein>
<organism evidence="1 2">
    <name type="scientific">Allacma fusca</name>
    <dbReference type="NCBI Taxonomy" id="39272"/>
    <lineage>
        <taxon>Eukaryota</taxon>
        <taxon>Metazoa</taxon>
        <taxon>Ecdysozoa</taxon>
        <taxon>Arthropoda</taxon>
        <taxon>Hexapoda</taxon>
        <taxon>Collembola</taxon>
        <taxon>Symphypleona</taxon>
        <taxon>Sminthuridae</taxon>
        <taxon>Allacma</taxon>
    </lineage>
</organism>
<evidence type="ECO:0000313" key="2">
    <source>
        <dbReference type="Proteomes" id="UP000708208"/>
    </source>
</evidence>
<sequence length="133" mass="14177">MASLAVESKPTECNCERNPGGTCNCVTNVPCAFNAENKTVEWTCECQNGSNTCRCKFQIRCNRQDGEGCCGDQTELLSAKCDCGARECTLKIRKCQGCEVTRVDCECPEGGSCGAKTVKAQRCEGCECGAGSC</sequence>
<keyword evidence="2" id="KW-1185">Reference proteome</keyword>
<accession>A0A8J2P3M2</accession>
<name>A0A8J2P3M2_9HEXA</name>
<dbReference type="AlphaFoldDB" id="A0A8J2P3M2"/>
<dbReference type="EMBL" id="CAJVCH010184152">
    <property type="protein sequence ID" value="CAG7729784.1"/>
    <property type="molecule type" value="Genomic_DNA"/>
</dbReference>
<reference evidence="1" key="1">
    <citation type="submission" date="2021-06" db="EMBL/GenBank/DDBJ databases">
        <authorList>
            <person name="Hodson N. C."/>
            <person name="Mongue J. A."/>
            <person name="Jaron S. K."/>
        </authorList>
    </citation>
    <scope>NUCLEOTIDE SEQUENCE</scope>
</reference>
<proteinExistence type="predicted"/>
<evidence type="ECO:0000313" key="1">
    <source>
        <dbReference type="EMBL" id="CAG7729784.1"/>
    </source>
</evidence>
<comment type="caution">
    <text evidence="1">The sequence shown here is derived from an EMBL/GenBank/DDBJ whole genome shotgun (WGS) entry which is preliminary data.</text>
</comment>
<dbReference type="Proteomes" id="UP000708208">
    <property type="component" value="Unassembled WGS sequence"/>
</dbReference>
<gene>
    <name evidence="1" type="ORF">AFUS01_LOCUS18476</name>
</gene>